<dbReference type="PANTHER" id="PTHR22938">
    <property type="entry name" value="ZINC FINGER PROTEIN 598"/>
    <property type="match status" value="1"/>
</dbReference>
<keyword evidence="10" id="KW-1185">Reference proteome</keyword>
<evidence type="ECO:0000256" key="5">
    <source>
        <dbReference type="PROSITE-ProRule" id="PRU00175"/>
    </source>
</evidence>
<gene>
    <name evidence="8" type="ORF">GUITHDRAFT_148660</name>
</gene>
<evidence type="ECO:0000313" key="9">
    <source>
        <dbReference type="EnsemblProtists" id="EKX32395"/>
    </source>
</evidence>
<proteinExistence type="inferred from homology"/>
<dbReference type="SMART" id="SM00355">
    <property type="entry name" value="ZnF_C2H2"/>
    <property type="match status" value="4"/>
</dbReference>
<name>L1I969_GUITC</name>
<feature type="compositionally biased region" description="Low complexity" evidence="6">
    <location>
        <begin position="419"/>
        <end position="435"/>
    </location>
</feature>
<comment type="similarity">
    <text evidence="4">Belongs to the ZNF598/HEL2 family.</text>
</comment>
<dbReference type="InterPro" id="IPR041888">
    <property type="entry name" value="RING-HC_ZNF598/HEL2"/>
</dbReference>
<dbReference type="PANTHER" id="PTHR22938:SF0">
    <property type="entry name" value="E3 UBIQUITIN-PROTEIN LIGASE ZNF598"/>
    <property type="match status" value="1"/>
</dbReference>
<dbReference type="GO" id="GO:0061630">
    <property type="term" value="F:ubiquitin protein ligase activity"/>
    <property type="evidence" value="ECO:0007669"/>
    <property type="project" value="UniProtKB-EC"/>
</dbReference>
<dbReference type="PROSITE" id="PS50089">
    <property type="entry name" value="ZF_RING_2"/>
    <property type="match status" value="1"/>
</dbReference>
<keyword evidence="5" id="KW-0862">Zinc</keyword>
<comment type="pathway">
    <text evidence="2">Protein modification; protein ubiquitination.</text>
</comment>
<dbReference type="eggNOG" id="KOG2231">
    <property type="taxonomic scope" value="Eukaryota"/>
</dbReference>
<dbReference type="RefSeq" id="XP_005819375.1">
    <property type="nucleotide sequence ID" value="XM_005819318.1"/>
</dbReference>
<feature type="region of interest" description="Disordered" evidence="6">
    <location>
        <begin position="285"/>
        <end position="343"/>
    </location>
</feature>
<keyword evidence="5" id="KW-0863">Zinc-finger</keyword>
<dbReference type="Gene3D" id="3.30.40.10">
    <property type="entry name" value="Zinc/RING finger domain, C3HC4 (zinc finger)"/>
    <property type="match status" value="1"/>
</dbReference>
<dbReference type="Proteomes" id="UP000011087">
    <property type="component" value="Unassembled WGS sequence"/>
</dbReference>
<dbReference type="PaxDb" id="55529-EKX32395"/>
<reference evidence="9" key="3">
    <citation type="submission" date="2016-03" db="UniProtKB">
        <authorList>
            <consortium name="EnsemblProtists"/>
        </authorList>
    </citation>
    <scope>IDENTIFICATION</scope>
</reference>
<feature type="compositionally biased region" description="Low complexity" evidence="6">
    <location>
        <begin position="315"/>
        <end position="326"/>
    </location>
</feature>
<sequence length="540" mass="60250">MDEDVCLVCCEPLEHIAIGACNHRAVCALCSVRMRQLVGDLNCILCKQQLEQVIITSDKTRSFDDFPMWGDICRVDGRDLSFDEPSQAFFHDLQALDRISSLRSFACGKCPPPPSRGSFVAKDKKELKSHMQSFHGVTFCDLCLEHRKVFVQEHELLDKHQLRVHEREGDQEQHGGAFKGHPLCEFCMARYYDDGGLWGHLRQDHFQCFLCDRVLSSLNSEFYRDYPELEHHFRSSHFLCEEPECLSHKFVAFSTHEELQAHHAAHHLSNAPRSKRHVPMALPFTFRRSDPPPSYRGRSRPPQASTPGPAQQATSSSISDSSNDLSLHPRNFATSNDNDFPSLPAAPRVSPPFLLPSFPLPSLTLFERLLDSLVLQGKKKAAQPRASRPPPSNWAGVTQTYTEGASERRHARRDRMQTPSSSALASSSPAIASLPYTSAEAGIDPPSSTAPSTSAPSISSWVPAVERPRRQRTVGEELGQGRFNRLKNSIQQLCKGRASADDFVLEHVEDISRLQDSGLLTAMLNLISNKASQPLVLALA</sequence>
<evidence type="ECO:0000259" key="7">
    <source>
        <dbReference type="PROSITE" id="PS50089"/>
    </source>
</evidence>
<dbReference type="Pfam" id="PF25447">
    <property type="entry name" value="RING_ZNF598"/>
    <property type="match status" value="1"/>
</dbReference>
<dbReference type="OrthoDB" id="3838338at2759"/>
<dbReference type="STRING" id="905079.L1I969"/>
<feature type="domain" description="RING-type" evidence="7">
    <location>
        <begin position="6"/>
        <end position="47"/>
    </location>
</feature>
<dbReference type="GO" id="GO:0072344">
    <property type="term" value="P:rescue of stalled ribosome"/>
    <property type="evidence" value="ECO:0007669"/>
    <property type="project" value="InterPro"/>
</dbReference>
<dbReference type="GeneID" id="17289126"/>
<dbReference type="OMA" id="HEDTHAF"/>
<feature type="region of interest" description="Disordered" evidence="6">
    <location>
        <begin position="381"/>
        <end position="470"/>
    </location>
</feature>
<evidence type="ECO:0000256" key="6">
    <source>
        <dbReference type="SAM" id="MobiDB-lite"/>
    </source>
</evidence>
<evidence type="ECO:0000313" key="10">
    <source>
        <dbReference type="Proteomes" id="UP000011087"/>
    </source>
</evidence>
<dbReference type="GO" id="GO:0016567">
    <property type="term" value="P:protein ubiquitination"/>
    <property type="evidence" value="ECO:0007669"/>
    <property type="project" value="TreeGrafter"/>
</dbReference>
<dbReference type="InterPro" id="IPR056437">
    <property type="entry name" value="Znf-C2H2_ZNF598/HEL2"/>
</dbReference>
<dbReference type="EnsemblProtists" id="EKX32395">
    <property type="protein sequence ID" value="EKX32395"/>
    <property type="gene ID" value="GUITHDRAFT_148660"/>
</dbReference>
<evidence type="ECO:0000313" key="8">
    <source>
        <dbReference type="EMBL" id="EKX32395.1"/>
    </source>
</evidence>
<dbReference type="GO" id="GO:0008270">
    <property type="term" value="F:zinc ion binding"/>
    <property type="evidence" value="ECO:0007669"/>
    <property type="project" value="UniProtKB-KW"/>
</dbReference>
<organism evidence="8">
    <name type="scientific">Guillardia theta (strain CCMP2712)</name>
    <name type="common">Cryptophyte</name>
    <dbReference type="NCBI Taxonomy" id="905079"/>
    <lineage>
        <taxon>Eukaryota</taxon>
        <taxon>Cryptophyceae</taxon>
        <taxon>Pyrenomonadales</taxon>
        <taxon>Geminigeraceae</taxon>
        <taxon>Guillardia</taxon>
    </lineage>
</organism>
<keyword evidence="5" id="KW-0479">Metal-binding</keyword>
<evidence type="ECO:0000256" key="2">
    <source>
        <dbReference type="ARBA" id="ARBA00004906"/>
    </source>
</evidence>
<reference evidence="10" key="2">
    <citation type="submission" date="2012-11" db="EMBL/GenBank/DDBJ databases">
        <authorList>
            <person name="Kuo A."/>
            <person name="Curtis B.A."/>
            <person name="Tanifuji G."/>
            <person name="Burki F."/>
            <person name="Gruber A."/>
            <person name="Irimia M."/>
            <person name="Maruyama S."/>
            <person name="Arias M.C."/>
            <person name="Ball S.G."/>
            <person name="Gile G.H."/>
            <person name="Hirakawa Y."/>
            <person name="Hopkins J.F."/>
            <person name="Rensing S.A."/>
            <person name="Schmutz J."/>
            <person name="Symeonidi A."/>
            <person name="Elias M."/>
            <person name="Eveleigh R.J."/>
            <person name="Herman E.K."/>
            <person name="Klute M.J."/>
            <person name="Nakayama T."/>
            <person name="Obornik M."/>
            <person name="Reyes-Prieto A."/>
            <person name="Armbrust E.V."/>
            <person name="Aves S.J."/>
            <person name="Beiko R.G."/>
            <person name="Coutinho P."/>
            <person name="Dacks J.B."/>
            <person name="Durnford D.G."/>
            <person name="Fast N.M."/>
            <person name="Green B.R."/>
            <person name="Grisdale C."/>
            <person name="Hempe F."/>
            <person name="Henrissat B."/>
            <person name="Hoppner M.P."/>
            <person name="Ishida K.-I."/>
            <person name="Kim E."/>
            <person name="Koreny L."/>
            <person name="Kroth P.G."/>
            <person name="Liu Y."/>
            <person name="Malik S.-B."/>
            <person name="Maier U.G."/>
            <person name="McRose D."/>
            <person name="Mock T."/>
            <person name="Neilson J.A."/>
            <person name="Onodera N.T."/>
            <person name="Poole A.M."/>
            <person name="Pritham E.J."/>
            <person name="Richards T.A."/>
            <person name="Rocap G."/>
            <person name="Roy S.W."/>
            <person name="Sarai C."/>
            <person name="Schaack S."/>
            <person name="Shirato S."/>
            <person name="Slamovits C.H."/>
            <person name="Spencer D.F."/>
            <person name="Suzuki S."/>
            <person name="Worden A.Z."/>
            <person name="Zauner S."/>
            <person name="Barry K."/>
            <person name="Bell C."/>
            <person name="Bharti A.K."/>
            <person name="Crow J.A."/>
            <person name="Grimwood J."/>
            <person name="Kramer R."/>
            <person name="Lindquist E."/>
            <person name="Lucas S."/>
            <person name="Salamov A."/>
            <person name="McFadden G.I."/>
            <person name="Lane C.E."/>
            <person name="Keeling P.J."/>
            <person name="Gray M.W."/>
            <person name="Grigoriev I.V."/>
            <person name="Archibald J.M."/>
        </authorList>
    </citation>
    <scope>NUCLEOTIDE SEQUENCE</scope>
    <source>
        <strain evidence="10">CCMP2712</strain>
    </source>
</reference>
<protein>
    <recommendedName>
        <fullName evidence="3">RING-type E3 ubiquitin transferase</fullName>
        <ecNumber evidence="3">2.3.2.27</ecNumber>
    </recommendedName>
</protein>
<dbReference type="InterPro" id="IPR013087">
    <property type="entry name" value="Znf_C2H2_type"/>
</dbReference>
<dbReference type="EMBL" id="JH993192">
    <property type="protein sequence ID" value="EKX32395.1"/>
    <property type="molecule type" value="Genomic_DNA"/>
</dbReference>
<feature type="compositionally biased region" description="Low complexity" evidence="6">
    <location>
        <begin position="445"/>
        <end position="460"/>
    </location>
</feature>
<dbReference type="KEGG" id="gtt:GUITHDRAFT_148660"/>
<dbReference type="EC" id="2.3.2.27" evidence="3"/>
<dbReference type="HOGENOM" id="CLU_504786_0_0_1"/>
<dbReference type="CDD" id="cd16615">
    <property type="entry name" value="RING-HC_ZNF598"/>
    <property type="match status" value="1"/>
</dbReference>
<dbReference type="InterPro" id="IPR044288">
    <property type="entry name" value="ZNF598/HEL2"/>
</dbReference>
<dbReference type="InterPro" id="IPR001841">
    <property type="entry name" value="Znf_RING"/>
</dbReference>
<dbReference type="Pfam" id="PF23230">
    <property type="entry name" value="zf-C2H2_13"/>
    <property type="match status" value="1"/>
</dbReference>
<evidence type="ECO:0000256" key="4">
    <source>
        <dbReference type="ARBA" id="ARBA00035113"/>
    </source>
</evidence>
<feature type="compositionally biased region" description="Polar residues" evidence="6">
    <location>
        <begin position="303"/>
        <end position="314"/>
    </location>
</feature>
<comment type="catalytic activity">
    <reaction evidence="1">
        <text>S-ubiquitinyl-[E2 ubiquitin-conjugating enzyme]-L-cysteine + [acceptor protein]-L-lysine = [E2 ubiquitin-conjugating enzyme]-L-cysteine + N(6)-ubiquitinyl-[acceptor protein]-L-lysine.</text>
        <dbReference type="EC" id="2.3.2.27"/>
    </reaction>
</comment>
<dbReference type="GO" id="GO:0043022">
    <property type="term" value="F:ribosome binding"/>
    <property type="evidence" value="ECO:0007669"/>
    <property type="project" value="TreeGrafter"/>
</dbReference>
<reference evidence="8 10" key="1">
    <citation type="journal article" date="2012" name="Nature">
        <title>Algal genomes reveal evolutionary mosaicism and the fate of nucleomorphs.</title>
        <authorList>
            <consortium name="DOE Joint Genome Institute"/>
            <person name="Curtis B.A."/>
            <person name="Tanifuji G."/>
            <person name="Burki F."/>
            <person name="Gruber A."/>
            <person name="Irimia M."/>
            <person name="Maruyama S."/>
            <person name="Arias M.C."/>
            <person name="Ball S.G."/>
            <person name="Gile G.H."/>
            <person name="Hirakawa Y."/>
            <person name="Hopkins J.F."/>
            <person name="Kuo A."/>
            <person name="Rensing S.A."/>
            <person name="Schmutz J."/>
            <person name="Symeonidi A."/>
            <person name="Elias M."/>
            <person name="Eveleigh R.J."/>
            <person name="Herman E.K."/>
            <person name="Klute M.J."/>
            <person name="Nakayama T."/>
            <person name="Obornik M."/>
            <person name="Reyes-Prieto A."/>
            <person name="Armbrust E.V."/>
            <person name="Aves S.J."/>
            <person name="Beiko R.G."/>
            <person name="Coutinho P."/>
            <person name="Dacks J.B."/>
            <person name="Durnford D.G."/>
            <person name="Fast N.M."/>
            <person name="Green B.R."/>
            <person name="Grisdale C.J."/>
            <person name="Hempel F."/>
            <person name="Henrissat B."/>
            <person name="Hoppner M.P."/>
            <person name="Ishida K."/>
            <person name="Kim E."/>
            <person name="Koreny L."/>
            <person name="Kroth P.G."/>
            <person name="Liu Y."/>
            <person name="Malik S.B."/>
            <person name="Maier U.G."/>
            <person name="McRose D."/>
            <person name="Mock T."/>
            <person name="Neilson J.A."/>
            <person name="Onodera N.T."/>
            <person name="Poole A.M."/>
            <person name="Pritham E.J."/>
            <person name="Richards T.A."/>
            <person name="Rocap G."/>
            <person name="Roy S.W."/>
            <person name="Sarai C."/>
            <person name="Schaack S."/>
            <person name="Shirato S."/>
            <person name="Slamovits C.H."/>
            <person name="Spencer D.F."/>
            <person name="Suzuki S."/>
            <person name="Worden A.Z."/>
            <person name="Zauner S."/>
            <person name="Barry K."/>
            <person name="Bell C."/>
            <person name="Bharti A.K."/>
            <person name="Crow J.A."/>
            <person name="Grimwood J."/>
            <person name="Kramer R."/>
            <person name="Lindquist E."/>
            <person name="Lucas S."/>
            <person name="Salamov A."/>
            <person name="McFadden G.I."/>
            <person name="Lane C.E."/>
            <person name="Keeling P.J."/>
            <person name="Gray M.W."/>
            <person name="Grigoriev I.V."/>
            <person name="Archibald J.M."/>
        </authorList>
    </citation>
    <scope>NUCLEOTIDE SEQUENCE</scope>
    <source>
        <strain evidence="8 10">CCMP2712</strain>
    </source>
</reference>
<accession>L1I969</accession>
<dbReference type="InterPro" id="IPR013083">
    <property type="entry name" value="Znf_RING/FYVE/PHD"/>
</dbReference>
<dbReference type="AlphaFoldDB" id="L1I969"/>
<evidence type="ECO:0000256" key="3">
    <source>
        <dbReference type="ARBA" id="ARBA00012483"/>
    </source>
</evidence>
<evidence type="ECO:0000256" key="1">
    <source>
        <dbReference type="ARBA" id="ARBA00000900"/>
    </source>
</evidence>